<dbReference type="PANTHER" id="PTHR11266">
    <property type="entry name" value="PEROXISOMAL MEMBRANE PROTEIN 2, PXMP2 MPV17"/>
    <property type="match status" value="1"/>
</dbReference>
<evidence type="ECO:0000256" key="5">
    <source>
        <dbReference type="ARBA" id="ARBA00023136"/>
    </source>
</evidence>
<dbReference type="GO" id="GO:0016020">
    <property type="term" value="C:membrane"/>
    <property type="evidence" value="ECO:0007669"/>
    <property type="project" value="UniProtKB-SubCell"/>
</dbReference>
<evidence type="ECO:0000256" key="2">
    <source>
        <dbReference type="ARBA" id="ARBA00006824"/>
    </source>
</evidence>
<evidence type="ECO:0000256" key="3">
    <source>
        <dbReference type="ARBA" id="ARBA00022692"/>
    </source>
</evidence>
<evidence type="ECO:0000256" key="6">
    <source>
        <dbReference type="RuleBase" id="RU363053"/>
    </source>
</evidence>
<feature type="transmembrane region" description="Helical" evidence="6">
    <location>
        <begin position="64"/>
        <end position="82"/>
    </location>
</feature>
<feature type="transmembrane region" description="Helical" evidence="6">
    <location>
        <begin position="27"/>
        <end position="44"/>
    </location>
</feature>
<protein>
    <submittedName>
        <fullName evidence="7">Uncharacterized protein</fullName>
    </submittedName>
</protein>
<sequence length="165" mass="17280">MQGQGLVARRALLLAQRAKRQLSRRPLLAKAMPCAFGFAFGDFLTQYVNRDRSAPYRQDFRKTAAMAAAGAALAAPVGLGLYRAMDAAWPSVAFAVAAGKFTLDQVVGCAIWQAAYCALPGNGWYRDMLSSAAAAAAGGVDARVRDAVAYAAAMTSMVLPAPSAC</sequence>
<gene>
    <name evidence="7" type="ORF">Rsub_04471</name>
</gene>
<evidence type="ECO:0000256" key="1">
    <source>
        <dbReference type="ARBA" id="ARBA00004141"/>
    </source>
</evidence>
<keyword evidence="3 6" id="KW-0812">Transmembrane</keyword>
<dbReference type="PANTHER" id="PTHR11266:SF17">
    <property type="entry name" value="PROTEIN MPV17"/>
    <property type="match status" value="1"/>
</dbReference>
<reference evidence="7 8" key="1">
    <citation type="journal article" date="2018" name="Sci. Rep.">
        <title>Raphidocelis subcapitata (=Pseudokirchneriella subcapitata) provides an insight into genome evolution and environmental adaptations in the Sphaeropleales.</title>
        <authorList>
            <person name="Suzuki S."/>
            <person name="Yamaguchi H."/>
            <person name="Nakajima N."/>
            <person name="Kawachi M."/>
        </authorList>
    </citation>
    <scope>NUCLEOTIDE SEQUENCE [LARGE SCALE GENOMIC DNA]</scope>
    <source>
        <strain evidence="7 8">NIES-35</strain>
    </source>
</reference>
<keyword evidence="4 6" id="KW-1133">Transmembrane helix</keyword>
<comment type="similarity">
    <text evidence="2 6">Belongs to the peroxisomal membrane protein PXMP2/4 family.</text>
</comment>
<dbReference type="OrthoDB" id="526505at2759"/>
<dbReference type="InParanoid" id="A0A2V0NWV7"/>
<dbReference type="AlphaFoldDB" id="A0A2V0NWV7"/>
<accession>A0A2V0NWV7</accession>
<evidence type="ECO:0000256" key="4">
    <source>
        <dbReference type="ARBA" id="ARBA00022989"/>
    </source>
</evidence>
<dbReference type="EMBL" id="BDRX01000029">
    <property type="protein sequence ID" value="GBF92124.1"/>
    <property type="molecule type" value="Genomic_DNA"/>
</dbReference>
<proteinExistence type="inferred from homology"/>
<organism evidence="7 8">
    <name type="scientific">Raphidocelis subcapitata</name>
    <dbReference type="NCBI Taxonomy" id="307507"/>
    <lineage>
        <taxon>Eukaryota</taxon>
        <taxon>Viridiplantae</taxon>
        <taxon>Chlorophyta</taxon>
        <taxon>core chlorophytes</taxon>
        <taxon>Chlorophyceae</taxon>
        <taxon>CS clade</taxon>
        <taxon>Sphaeropleales</taxon>
        <taxon>Selenastraceae</taxon>
        <taxon>Raphidocelis</taxon>
    </lineage>
</organism>
<name>A0A2V0NWV7_9CHLO</name>
<keyword evidence="8" id="KW-1185">Reference proteome</keyword>
<dbReference type="InterPro" id="IPR007248">
    <property type="entry name" value="Mpv17_PMP22"/>
</dbReference>
<comment type="caution">
    <text evidence="7">The sequence shown here is derived from an EMBL/GenBank/DDBJ whole genome shotgun (WGS) entry which is preliminary data.</text>
</comment>
<evidence type="ECO:0000313" key="8">
    <source>
        <dbReference type="Proteomes" id="UP000247498"/>
    </source>
</evidence>
<comment type="subcellular location">
    <subcellularLocation>
        <location evidence="1">Membrane</location>
        <topology evidence="1">Multi-pass membrane protein</topology>
    </subcellularLocation>
</comment>
<evidence type="ECO:0000313" key="7">
    <source>
        <dbReference type="EMBL" id="GBF92124.1"/>
    </source>
</evidence>
<dbReference type="Proteomes" id="UP000247498">
    <property type="component" value="Unassembled WGS sequence"/>
</dbReference>
<keyword evidence="5 6" id="KW-0472">Membrane</keyword>
<dbReference type="GO" id="GO:0005737">
    <property type="term" value="C:cytoplasm"/>
    <property type="evidence" value="ECO:0007669"/>
    <property type="project" value="TreeGrafter"/>
</dbReference>